<reference evidence="3" key="1">
    <citation type="journal article" date="2013" name="Nat. Genet.">
        <title>The duck genome and transcriptome provide insight into an avian influenza virus reservoir species.</title>
        <authorList>
            <person name="Huang Y."/>
            <person name="Li Y."/>
            <person name="Burt D.W."/>
            <person name="Chen H."/>
            <person name="Zhang Y."/>
            <person name="Qian W."/>
            <person name="Kim H."/>
            <person name="Gan S."/>
            <person name="Zhao Y."/>
            <person name="Li J."/>
            <person name="Yi K."/>
            <person name="Feng H."/>
            <person name="Zhu P."/>
            <person name="Li B."/>
            <person name="Liu Q."/>
            <person name="Fairley S."/>
            <person name="Magor K.E."/>
            <person name="Du Z."/>
            <person name="Hu X."/>
            <person name="Goodman L."/>
            <person name="Tafer H."/>
            <person name="Vignal A."/>
            <person name="Lee T."/>
            <person name="Kim K.W."/>
            <person name="Sheng Z."/>
            <person name="An Y."/>
            <person name="Searle S."/>
            <person name="Herrero J."/>
            <person name="Groenen M.A."/>
            <person name="Crooijmans R.P."/>
            <person name="Faraut T."/>
            <person name="Cai Q."/>
            <person name="Webster R.G."/>
            <person name="Aldridge J.R."/>
            <person name="Warren W.C."/>
            <person name="Bartschat S."/>
            <person name="Kehr S."/>
            <person name="Marz M."/>
            <person name="Stadler P.F."/>
            <person name="Smith J."/>
            <person name="Kraus R.H."/>
            <person name="Zhao Y."/>
            <person name="Ren L."/>
            <person name="Fei J."/>
            <person name="Morisson M."/>
            <person name="Kaiser P."/>
            <person name="Griffin D.K."/>
            <person name="Rao M."/>
            <person name="Pitel F."/>
            <person name="Wang J."/>
            <person name="Li N."/>
        </authorList>
    </citation>
    <scope>NUCLEOTIDE SEQUENCE [LARGE SCALE GENOMIC DNA]</scope>
</reference>
<sequence>MQKGPYALDPIGPESGLTVPACMCDLLPVARIQPARALPAARGKARLPASLRATWEGGGIVRLRTQAAHGVENSIIVSVTKISPCALLNSQTLFHRTRRASHSEMKIWGFMGSCWECDLSDDFRKGTQDFSSALGRKSGLLMENVDLRRGGKQNYSGVGRHKKLSLFPSQMAIWKSKAFTDATEMFQEQLILPPQKSPGASPFRNQQLNLQPSPSERSHRAIVKIATTKSFCFILEGPSGCHPGWWTCSEEDQQDNWLLRITKSDSKQSKLNSAEDEFLKPHRSCDGQTWMSNVHLATQSWKQGEHLQVKTGVKVSSEFYPEKSEVAKENHSISFLLTKRFRGAQITHSQAQMLKVPSPKEVIQLVEDAPVSVKQNSTSREHQNSGALAEKLDNRKPSYLEINATKSFQVNGLSEDEASVSEWKIIHLEGRCLCREGRLALRSGDKLRSEMFAAKVQFVSERQGWRFSSLVSVSICHSHPLAASLESLSARKQHTSLLCESSVGHKGTPSGTTPRENTVGREACCDSLGSTAAIYHVSLTSLMQFEFLVAGCLRESIFCLFSMELSPLVSPSDFVDSCLADAFLPLLSSSALLIILAMLAKEIEEPLVKDRGRAVLSAVQITQRLSLLRDSQCRI</sequence>
<keyword evidence="3" id="KW-1185">Reference proteome</keyword>
<dbReference type="EMBL" id="KB742523">
    <property type="protein sequence ID" value="EOB07507.1"/>
    <property type="molecule type" value="Genomic_DNA"/>
</dbReference>
<accession>R0KC82</accession>
<feature type="region of interest" description="Disordered" evidence="1">
    <location>
        <begin position="193"/>
        <end position="217"/>
    </location>
</feature>
<evidence type="ECO:0000256" key="1">
    <source>
        <dbReference type="SAM" id="MobiDB-lite"/>
    </source>
</evidence>
<protein>
    <submittedName>
        <fullName evidence="2">Uncharacterized protein</fullName>
    </submittedName>
</protein>
<name>R0KC82_ANAPL</name>
<gene>
    <name evidence="2" type="ORF">Anapl_02023</name>
</gene>
<dbReference type="Proteomes" id="UP000296049">
    <property type="component" value="Unassembled WGS sequence"/>
</dbReference>
<organism evidence="2 3">
    <name type="scientific">Anas platyrhynchos</name>
    <name type="common">Mallard</name>
    <name type="synonym">Anas boschas</name>
    <dbReference type="NCBI Taxonomy" id="8839"/>
    <lineage>
        <taxon>Eukaryota</taxon>
        <taxon>Metazoa</taxon>
        <taxon>Chordata</taxon>
        <taxon>Craniata</taxon>
        <taxon>Vertebrata</taxon>
        <taxon>Euteleostomi</taxon>
        <taxon>Archelosauria</taxon>
        <taxon>Archosauria</taxon>
        <taxon>Dinosauria</taxon>
        <taxon>Saurischia</taxon>
        <taxon>Theropoda</taxon>
        <taxon>Coelurosauria</taxon>
        <taxon>Aves</taxon>
        <taxon>Neognathae</taxon>
        <taxon>Galloanserae</taxon>
        <taxon>Anseriformes</taxon>
        <taxon>Anatidae</taxon>
        <taxon>Anatinae</taxon>
        <taxon>Anas</taxon>
    </lineage>
</organism>
<feature type="compositionally biased region" description="Polar residues" evidence="1">
    <location>
        <begin position="203"/>
        <end position="215"/>
    </location>
</feature>
<proteinExistence type="predicted"/>
<evidence type="ECO:0000313" key="3">
    <source>
        <dbReference type="Proteomes" id="UP000296049"/>
    </source>
</evidence>
<dbReference type="AlphaFoldDB" id="R0KC82"/>
<evidence type="ECO:0000313" key="2">
    <source>
        <dbReference type="EMBL" id="EOB07507.1"/>
    </source>
</evidence>